<dbReference type="AlphaFoldDB" id="A0A5C6E2K7"/>
<reference evidence="2 3" key="1">
    <citation type="submission" date="2019-02" db="EMBL/GenBank/DDBJ databases">
        <title>Deep-cultivation of Planctomycetes and their phenomic and genomic characterization uncovers novel biology.</title>
        <authorList>
            <person name="Wiegand S."/>
            <person name="Jogler M."/>
            <person name="Boedeker C."/>
            <person name="Pinto D."/>
            <person name="Vollmers J."/>
            <person name="Rivas-Marin E."/>
            <person name="Kohn T."/>
            <person name="Peeters S.H."/>
            <person name="Heuer A."/>
            <person name="Rast P."/>
            <person name="Oberbeckmann S."/>
            <person name="Bunk B."/>
            <person name="Jeske O."/>
            <person name="Meyerdierks A."/>
            <person name="Storesund J.E."/>
            <person name="Kallscheuer N."/>
            <person name="Luecker S."/>
            <person name="Lage O.M."/>
            <person name="Pohl T."/>
            <person name="Merkel B.J."/>
            <person name="Hornburger P."/>
            <person name="Mueller R.-W."/>
            <person name="Bruemmer F."/>
            <person name="Labrenz M."/>
            <person name="Spormann A.M."/>
            <person name="Op Den Camp H."/>
            <person name="Overmann J."/>
            <person name="Amann R."/>
            <person name="Jetten M.S.M."/>
            <person name="Mascher T."/>
            <person name="Medema M.H."/>
            <person name="Devos D.P."/>
            <person name="Kaster A.-K."/>
            <person name="Ovreas L."/>
            <person name="Rohde M."/>
            <person name="Galperin M.Y."/>
            <person name="Jogler C."/>
        </authorList>
    </citation>
    <scope>NUCLEOTIDE SEQUENCE [LARGE SCALE GENOMIC DNA]</scope>
    <source>
        <strain evidence="2 3">Poly41</strain>
    </source>
</reference>
<feature type="transmembrane region" description="Helical" evidence="1">
    <location>
        <begin position="66"/>
        <end position="85"/>
    </location>
</feature>
<evidence type="ECO:0000313" key="3">
    <source>
        <dbReference type="Proteomes" id="UP000319143"/>
    </source>
</evidence>
<gene>
    <name evidence="2" type="ORF">Poly41_10340</name>
</gene>
<evidence type="ECO:0008006" key="4">
    <source>
        <dbReference type="Google" id="ProtNLM"/>
    </source>
</evidence>
<keyword evidence="1" id="KW-1133">Transmembrane helix</keyword>
<dbReference type="OrthoDB" id="256197at2"/>
<evidence type="ECO:0000313" key="2">
    <source>
        <dbReference type="EMBL" id="TWU42734.1"/>
    </source>
</evidence>
<accession>A0A5C6E2K7</accession>
<organism evidence="2 3">
    <name type="scientific">Novipirellula artificiosorum</name>
    <dbReference type="NCBI Taxonomy" id="2528016"/>
    <lineage>
        <taxon>Bacteria</taxon>
        <taxon>Pseudomonadati</taxon>
        <taxon>Planctomycetota</taxon>
        <taxon>Planctomycetia</taxon>
        <taxon>Pirellulales</taxon>
        <taxon>Pirellulaceae</taxon>
        <taxon>Novipirellula</taxon>
    </lineage>
</organism>
<dbReference type="Proteomes" id="UP000319143">
    <property type="component" value="Unassembled WGS sequence"/>
</dbReference>
<comment type="caution">
    <text evidence="2">The sequence shown here is derived from an EMBL/GenBank/DDBJ whole genome shotgun (WGS) entry which is preliminary data.</text>
</comment>
<feature type="transmembrane region" description="Helical" evidence="1">
    <location>
        <begin position="25"/>
        <end position="46"/>
    </location>
</feature>
<keyword evidence="1" id="KW-0812">Transmembrane</keyword>
<evidence type="ECO:0000256" key="1">
    <source>
        <dbReference type="SAM" id="Phobius"/>
    </source>
</evidence>
<name>A0A5C6E2K7_9BACT</name>
<dbReference type="RefSeq" id="WP_146524731.1">
    <property type="nucleotide sequence ID" value="NZ_SJPV01000001.1"/>
</dbReference>
<feature type="transmembrane region" description="Helical" evidence="1">
    <location>
        <begin position="164"/>
        <end position="183"/>
    </location>
</feature>
<protein>
    <recommendedName>
        <fullName evidence="4">Polyketide synthase</fullName>
    </recommendedName>
</protein>
<keyword evidence="3" id="KW-1185">Reference proteome</keyword>
<proteinExistence type="predicted"/>
<sequence>MAKPSSLDPKLRELIDLLRQQIRRYVVIDSLLAIAAVILTAFWIGLALDYGPVLLGGTEMPPLARAILLMLVAGTVIAITARMLMGRLRRPLPDDSLALLVERQHPNLGGRLITTVQLSEATREGDSHSPELLQRVHRQTAAAIDEVETHRVFSWQPILRKSMLVAPLALAAIGLLLISPQAFGRAAGRLTLLSNEPWPRRAHLEMVGIELPVISAAEEDALPPELIPFVDNKLRLPKGSSGTLRIRAKADDAEVPVVCTVYYRSEDGTRGQSNMRRIGRVVDGYQSFVLDGPPLAGLSESLSISVRGLDDRLAEYQIDAVTPPAITNMEVSVRYPDYLRSEGSSSYDLQTRYQAGLRLREGSDVVLTATSNVPLSESDVVLRTDSGATEAIELTPNKDHRQNQVMIENFSRATAIRIVPRDWEGISAQAPYRYYLGVITDEAPEVRLRLKGIGTAVTPIAKIPFEVVATDDYGVESLQVTAATMVKAEPGKSDAAPTESADAAWTNESASVSVPLRWDRAGNANSEIDLRDDAASGRLPELRPDEAISVFAEADDAYDLGQPHLTRSELFRLQIVTPEKLLALLERRELGLRTRLEQTIDETRHLRDTLDLLRSQGFEDVVEGELGEDAAGALGDQNDATHAKQVRRLRVQQSGLQANKTSEELTGIAASLDDLLEEMINNRVDSADRRERIGSGVRDPLKNIVGGPLETLKRQIRELETLRDQPVEASAKATDSVQTAEEVLLQLTAVLEKMLDLESYNEILDMVRQLIEDETTLLEETKKEQKKRVMDLFK</sequence>
<dbReference type="EMBL" id="SJPV01000001">
    <property type="protein sequence ID" value="TWU42734.1"/>
    <property type="molecule type" value="Genomic_DNA"/>
</dbReference>
<keyword evidence="1" id="KW-0472">Membrane</keyword>